<protein>
    <submittedName>
        <fullName evidence="2">Uncharacterized protein</fullName>
    </submittedName>
</protein>
<keyword evidence="1" id="KW-0812">Transmembrane</keyword>
<dbReference type="Proteomes" id="UP001175000">
    <property type="component" value="Unassembled WGS sequence"/>
</dbReference>
<gene>
    <name evidence="2" type="ORF">B0T14DRAFT_565651</name>
</gene>
<organism evidence="2 3">
    <name type="scientific">Immersiella caudata</name>
    <dbReference type="NCBI Taxonomy" id="314043"/>
    <lineage>
        <taxon>Eukaryota</taxon>
        <taxon>Fungi</taxon>
        <taxon>Dikarya</taxon>
        <taxon>Ascomycota</taxon>
        <taxon>Pezizomycotina</taxon>
        <taxon>Sordariomycetes</taxon>
        <taxon>Sordariomycetidae</taxon>
        <taxon>Sordariales</taxon>
        <taxon>Lasiosphaeriaceae</taxon>
        <taxon>Immersiella</taxon>
    </lineage>
</organism>
<keyword evidence="3" id="KW-1185">Reference proteome</keyword>
<sequence>MKPSKPHAKPLYEQLGRHLYRISAVVISVIVPRRDEKDEDGDGHAPKNDSRVEVIAEDLHRMPGRDLQTRNLLLVGLIIGWGASITAVVAGIHILVSPNVHVPDFLVGKMLMIGPTPFAMDRQPKIRTRTGAVLVTLQWARAFL</sequence>
<evidence type="ECO:0000313" key="2">
    <source>
        <dbReference type="EMBL" id="KAK0624375.1"/>
    </source>
</evidence>
<reference evidence="2" key="1">
    <citation type="submission" date="2023-06" db="EMBL/GenBank/DDBJ databases">
        <title>Genome-scale phylogeny and comparative genomics of the fungal order Sordariales.</title>
        <authorList>
            <consortium name="Lawrence Berkeley National Laboratory"/>
            <person name="Hensen N."/>
            <person name="Bonometti L."/>
            <person name="Westerberg I."/>
            <person name="Brannstrom I.O."/>
            <person name="Guillou S."/>
            <person name="Cros-Aarteil S."/>
            <person name="Calhoun S."/>
            <person name="Haridas S."/>
            <person name="Kuo A."/>
            <person name="Mondo S."/>
            <person name="Pangilinan J."/>
            <person name="Riley R."/>
            <person name="Labutti K."/>
            <person name="Andreopoulos B."/>
            <person name="Lipzen A."/>
            <person name="Chen C."/>
            <person name="Yanf M."/>
            <person name="Daum C."/>
            <person name="Ng V."/>
            <person name="Clum A."/>
            <person name="Steindorff A."/>
            <person name="Ohm R."/>
            <person name="Martin F."/>
            <person name="Silar P."/>
            <person name="Natvig D."/>
            <person name="Lalanne C."/>
            <person name="Gautier V."/>
            <person name="Ament-Velasquez S.L."/>
            <person name="Kruys A."/>
            <person name="Hutchinson M.I."/>
            <person name="Powell A.J."/>
            <person name="Barry K."/>
            <person name="Miller A.N."/>
            <person name="Grigoriev I.V."/>
            <person name="Debuchy R."/>
            <person name="Gladieux P."/>
            <person name="Thoren M.H."/>
            <person name="Johannesson H."/>
        </authorList>
    </citation>
    <scope>NUCLEOTIDE SEQUENCE</scope>
    <source>
        <strain evidence="2">CBS 606.72</strain>
    </source>
</reference>
<accession>A0AA39X017</accession>
<name>A0AA39X017_9PEZI</name>
<comment type="caution">
    <text evidence="2">The sequence shown here is derived from an EMBL/GenBank/DDBJ whole genome shotgun (WGS) entry which is preliminary data.</text>
</comment>
<feature type="transmembrane region" description="Helical" evidence="1">
    <location>
        <begin position="72"/>
        <end position="96"/>
    </location>
</feature>
<dbReference type="AlphaFoldDB" id="A0AA39X017"/>
<evidence type="ECO:0000256" key="1">
    <source>
        <dbReference type="SAM" id="Phobius"/>
    </source>
</evidence>
<keyword evidence="1" id="KW-1133">Transmembrane helix</keyword>
<proteinExistence type="predicted"/>
<keyword evidence="1" id="KW-0472">Membrane</keyword>
<dbReference type="EMBL" id="JAULSU010000003">
    <property type="protein sequence ID" value="KAK0624375.1"/>
    <property type="molecule type" value="Genomic_DNA"/>
</dbReference>
<evidence type="ECO:0000313" key="3">
    <source>
        <dbReference type="Proteomes" id="UP001175000"/>
    </source>
</evidence>